<dbReference type="EMBL" id="LSRX01000059">
    <property type="protein sequence ID" value="OLQ11393.1"/>
    <property type="molecule type" value="Genomic_DNA"/>
</dbReference>
<name>A0A1Q9EVJ4_SYMMI</name>
<feature type="compositionally biased region" description="Basic and acidic residues" evidence="1">
    <location>
        <begin position="91"/>
        <end position="101"/>
    </location>
</feature>
<accession>A0A1Q9EVJ4</accession>
<dbReference type="AlphaFoldDB" id="A0A1Q9EVJ4"/>
<evidence type="ECO:0000313" key="3">
    <source>
        <dbReference type="Proteomes" id="UP000186817"/>
    </source>
</evidence>
<protein>
    <submittedName>
        <fullName evidence="2">Uncharacterized protein</fullName>
    </submittedName>
</protein>
<comment type="caution">
    <text evidence="2">The sequence shown here is derived from an EMBL/GenBank/DDBJ whole genome shotgun (WGS) entry which is preliminary data.</text>
</comment>
<evidence type="ECO:0000256" key="1">
    <source>
        <dbReference type="SAM" id="MobiDB-lite"/>
    </source>
</evidence>
<proteinExistence type="predicted"/>
<gene>
    <name evidence="2" type="ORF">AK812_SmicGene4778</name>
</gene>
<reference evidence="2 3" key="1">
    <citation type="submission" date="2016-02" db="EMBL/GenBank/DDBJ databases">
        <title>Genome analysis of coral dinoflagellate symbionts highlights evolutionary adaptations to a symbiotic lifestyle.</title>
        <authorList>
            <person name="Aranda M."/>
            <person name="Li Y."/>
            <person name="Liew Y.J."/>
            <person name="Baumgarten S."/>
            <person name="Simakov O."/>
            <person name="Wilson M."/>
            <person name="Piel J."/>
            <person name="Ashoor H."/>
            <person name="Bougouffa S."/>
            <person name="Bajic V.B."/>
            <person name="Ryu T."/>
            <person name="Ravasi T."/>
            <person name="Bayer T."/>
            <person name="Micklem G."/>
            <person name="Kim H."/>
            <person name="Bhak J."/>
            <person name="Lajeunesse T.C."/>
            <person name="Voolstra C.R."/>
        </authorList>
    </citation>
    <scope>NUCLEOTIDE SEQUENCE [LARGE SCALE GENOMIC DNA]</scope>
    <source>
        <strain evidence="2 3">CCMP2467</strain>
    </source>
</reference>
<organism evidence="2 3">
    <name type="scientific">Symbiodinium microadriaticum</name>
    <name type="common">Dinoflagellate</name>
    <name type="synonym">Zooxanthella microadriatica</name>
    <dbReference type="NCBI Taxonomy" id="2951"/>
    <lineage>
        <taxon>Eukaryota</taxon>
        <taxon>Sar</taxon>
        <taxon>Alveolata</taxon>
        <taxon>Dinophyceae</taxon>
        <taxon>Suessiales</taxon>
        <taxon>Symbiodiniaceae</taxon>
        <taxon>Symbiodinium</taxon>
    </lineage>
</organism>
<feature type="region of interest" description="Disordered" evidence="1">
    <location>
        <begin position="72"/>
        <end position="101"/>
    </location>
</feature>
<keyword evidence="3" id="KW-1185">Reference proteome</keyword>
<evidence type="ECO:0000313" key="2">
    <source>
        <dbReference type="EMBL" id="OLQ11393.1"/>
    </source>
</evidence>
<dbReference type="Proteomes" id="UP000186817">
    <property type="component" value="Unassembled WGS sequence"/>
</dbReference>
<sequence>MRKRRPCRAAFTYPSPSIMRCQGLRGASASAEEVSVSADSDTEIHISLEASPDSAGGQDTLSFFSACELEGGAGDEESGARGAWGPAQSDIPDKKVGESTGEEKISTIKLASYSSDSTLTSLGLPLKLP</sequence>